<accession>A0A8S4R101</accession>
<protein>
    <submittedName>
        <fullName evidence="2">Jg14849 protein</fullName>
    </submittedName>
</protein>
<organism evidence="2 3">
    <name type="scientific">Pararge aegeria aegeria</name>
    <dbReference type="NCBI Taxonomy" id="348720"/>
    <lineage>
        <taxon>Eukaryota</taxon>
        <taxon>Metazoa</taxon>
        <taxon>Ecdysozoa</taxon>
        <taxon>Arthropoda</taxon>
        <taxon>Hexapoda</taxon>
        <taxon>Insecta</taxon>
        <taxon>Pterygota</taxon>
        <taxon>Neoptera</taxon>
        <taxon>Endopterygota</taxon>
        <taxon>Lepidoptera</taxon>
        <taxon>Glossata</taxon>
        <taxon>Ditrysia</taxon>
        <taxon>Papilionoidea</taxon>
        <taxon>Nymphalidae</taxon>
        <taxon>Satyrinae</taxon>
        <taxon>Satyrini</taxon>
        <taxon>Parargina</taxon>
        <taxon>Pararge</taxon>
    </lineage>
</organism>
<evidence type="ECO:0000256" key="1">
    <source>
        <dbReference type="SAM" id="MobiDB-lite"/>
    </source>
</evidence>
<dbReference type="AlphaFoldDB" id="A0A8S4R101"/>
<keyword evidence="3" id="KW-1185">Reference proteome</keyword>
<evidence type="ECO:0000313" key="3">
    <source>
        <dbReference type="Proteomes" id="UP000838756"/>
    </source>
</evidence>
<gene>
    <name evidence="2" type="primary">jg14849</name>
    <name evidence="2" type="ORF">PAEG_LOCUS8869</name>
</gene>
<evidence type="ECO:0000313" key="2">
    <source>
        <dbReference type="EMBL" id="CAH2229389.1"/>
    </source>
</evidence>
<dbReference type="EMBL" id="CAKXAJ010024721">
    <property type="protein sequence ID" value="CAH2229389.1"/>
    <property type="molecule type" value="Genomic_DNA"/>
</dbReference>
<proteinExistence type="predicted"/>
<reference evidence="2" key="1">
    <citation type="submission" date="2022-03" db="EMBL/GenBank/DDBJ databases">
        <authorList>
            <person name="Lindestad O."/>
        </authorList>
    </citation>
    <scope>NUCLEOTIDE SEQUENCE</scope>
</reference>
<comment type="caution">
    <text evidence="2">The sequence shown here is derived from an EMBL/GenBank/DDBJ whole genome shotgun (WGS) entry which is preliminary data.</text>
</comment>
<dbReference type="Proteomes" id="UP000838756">
    <property type="component" value="Unassembled WGS sequence"/>
</dbReference>
<sequence length="82" mass="9030">MRRVKTLLEEPGKGSPMKPDEGQYYSLFLDGESYCPDANFYERVVGDRWTLLSQGSLAPVNAVLVDTQRGGQKTSNNSMGAT</sequence>
<feature type="region of interest" description="Disordered" evidence="1">
    <location>
        <begin position="1"/>
        <end position="20"/>
    </location>
</feature>
<name>A0A8S4R101_9NEOP</name>
<feature type="compositionally biased region" description="Basic and acidic residues" evidence="1">
    <location>
        <begin position="1"/>
        <end position="12"/>
    </location>
</feature>